<keyword evidence="2" id="KW-1185">Reference proteome</keyword>
<proteinExistence type="predicted"/>
<gene>
    <name evidence="1" type="ORF">XENOCAPTIV_011859</name>
</gene>
<evidence type="ECO:0000313" key="2">
    <source>
        <dbReference type="Proteomes" id="UP001434883"/>
    </source>
</evidence>
<organism evidence="1 2">
    <name type="scientific">Xenoophorus captivus</name>
    <dbReference type="NCBI Taxonomy" id="1517983"/>
    <lineage>
        <taxon>Eukaryota</taxon>
        <taxon>Metazoa</taxon>
        <taxon>Chordata</taxon>
        <taxon>Craniata</taxon>
        <taxon>Vertebrata</taxon>
        <taxon>Euteleostomi</taxon>
        <taxon>Actinopterygii</taxon>
        <taxon>Neopterygii</taxon>
        <taxon>Teleostei</taxon>
        <taxon>Neoteleostei</taxon>
        <taxon>Acanthomorphata</taxon>
        <taxon>Ovalentaria</taxon>
        <taxon>Atherinomorphae</taxon>
        <taxon>Cyprinodontiformes</taxon>
        <taxon>Goodeidae</taxon>
        <taxon>Xenoophorus</taxon>
    </lineage>
</organism>
<accession>A0ABV0QRB5</accession>
<reference evidence="1 2" key="1">
    <citation type="submission" date="2021-06" db="EMBL/GenBank/DDBJ databases">
        <authorList>
            <person name="Palmer J.M."/>
        </authorList>
    </citation>
    <scope>NUCLEOTIDE SEQUENCE [LARGE SCALE GENOMIC DNA]</scope>
    <source>
        <strain evidence="1 2">XC_2019</strain>
        <tissue evidence="1">Muscle</tissue>
    </source>
</reference>
<dbReference type="Proteomes" id="UP001434883">
    <property type="component" value="Unassembled WGS sequence"/>
</dbReference>
<protein>
    <submittedName>
        <fullName evidence="1">Uncharacterized protein</fullName>
    </submittedName>
</protein>
<name>A0ABV0QRB5_9TELE</name>
<feature type="non-terminal residue" evidence="1">
    <location>
        <position position="1"/>
    </location>
</feature>
<comment type="caution">
    <text evidence="1">The sequence shown here is derived from an EMBL/GenBank/DDBJ whole genome shotgun (WGS) entry which is preliminary data.</text>
</comment>
<dbReference type="EMBL" id="JAHRIN010019323">
    <property type="protein sequence ID" value="MEQ2198365.1"/>
    <property type="molecule type" value="Genomic_DNA"/>
</dbReference>
<sequence length="101" mass="11072">LQGRGDGLDSPLDGACVSVSRVSPLLLLERCGGKGGRRPSTASMACKVKKEMVRRQMVQMVMYILVKRTRSWHRSGHQEDIYGAIMSQAAEVQAFYGAVDS</sequence>
<evidence type="ECO:0000313" key="1">
    <source>
        <dbReference type="EMBL" id="MEQ2198365.1"/>
    </source>
</evidence>